<evidence type="ECO:0000313" key="2">
    <source>
        <dbReference type="EMBL" id="KAI5063237.1"/>
    </source>
</evidence>
<sequence length="69" mass="7704">MVENAWSKRRLVAMAPARHKHSSGPHSSLCSRSPCLPHLRRHDSSSRSTLLPIVLGYLLPMAFVPPYAK</sequence>
<protein>
    <submittedName>
        <fullName evidence="2">Uncharacterized protein</fullName>
    </submittedName>
</protein>
<keyword evidence="1" id="KW-1133">Transmembrane helix</keyword>
<evidence type="ECO:0000256" key="1">
    <source>
        <dbReference type="SAM" id="Phobius"/>
    </source>
</evidence>
<keyword evidence="1" id="KW-0472">Membrane</keyword>
<dbReference type="AlphaFoldDB" id="A0A9D4U902"/>
<evidence type="ECO:0000313" key="3">
    <source>
        <dbReference type="Proteomes" id="UP000886520"/>
    </source>
</evidence>
<accession>A0A9D4U902</accession>
<feature type="transmembrane region" description="Helical" evidence="1">
    <location>
        <begin position="49"/>
        <end position="68"/>
    </location>
</feature>
<dbReference type="EMBL" id="JABFUD020000021">
    <property type="protein sequence ID" value="KAI5063237.1"/>
    <property type="molecule type" value="Genomic_DNA"/>
</dbReference>
<organism evidence="2 3">
    <name type="scientific">Adiantum capillus-veneris</name>
    <name type="common">Maidenhair fern</name>
    <dbReference type="NCBI Taxonomy" id="13818"/>
    <lineage>
        <taxon>Eukaryota</taxon>
        <taxon>Viridiplantae</taxon>
        <taxon>Streptophyta</taxon>
        <taxon>Embryophyta</taxon>
        <taxon>Tracheophyta</taxon>
        <taxon>Polypodiopsida</taxon>
        <taxon>Polypodiidae</taxon>
        <taxon>Polypodiales</taxon>
        <taxon>Pteridineae</taxon>
        <taxon>Pteridaceae</taxon>
        <taxon>Vittarioideae</taxon>
        <taxon>Adiantum</taxon>
    </lineage>
</organism>
<name>A0A9D4U902_ADICA</name>
<dbReference type="Proteomes" id="UP000886520">
    <property type="component" value="Chromosome 21"/>
</dbReference>
<proteinExistence type="predicted"/>
<keyword evidence="3" id="KW-1185">Reference proteome</keyword>
<comment type="caution">
    <text evidence="2">The sequence shown here is derived from an EMBL/GenBank/DDBJ whole genome shotgun (WGS) entry which is preliminary data.</text>
</comment>
<gene>
    <name evidence="2" type="ORF">GOP47_0021784</name>
</gene>
<reference evidence="2" key="1">
    <citation type="submission" date="2021-01" db="EMBL/GenBank/DDBJ databases">
        <title>Adiantum capillus-veneris genome.</title>
        <authorList>
            <person name="Fang Y."/>
            <person name="Liao Q."/>
        </authorList>
    </citation>
    <scope>NUCLEOTIDE SEQUENCE</scope>
    <source>
        <strain evidence="2">H3</strain>
        <tissue evidence="2">Leaf</tissue>
    </source>
</reference>
<keyword evidence="1" id="KW-0812">Transmembrane</keyword>